<gene>
    <name evidence="13" type="ORF">GMOD_00006171</name>
</gene>
<evidence type="ECO:0000256" key="12">
    <source>
        <dbReference type="SAM" id="Phobius"/>
    </source>
</evidence>
<dbReference type="EMBL" id="KE747818">
    <property type="protein sequence ID" value="RMZ69380.1"/>
    <property type="molecule type" value="Genomic_DNA"/>
</dbReference>
<feature type="compositionally biased region" description="Basic and acidic residues" evidence="11">
    <location>
        <begin position="369"/>
        <end position="384"/>
    </location>
</feature>
<dbReference type="Pfam" id="PF00230">
    <property type="entry name" value="MIP"/>
    <property type="match status" value="1"/>
</dbReference>
<feature type="transmembrane region" description="Helical" evidence="12">
    <location>
        <begin position="176"/>
        <end position="199"/>
    </location>
</feature>
<comment type="subcellular location">
    <subcellularLocation>
        <location evidence="1">Cell membrane</location>
        <topology evidence="1">Multi-pass membrane protein</topology>
    </subcellularLocation>
</comment>
<dbReference type="Gene3D" id="1.20.1080.10">
    <property type="entry name" value="Glycerol uptake facilitator protein"/>
    <property type="match status" value="1"/>
</dbReference>
<dbReference type="CDD" id="cd00333">
    <property type="entry name" value="MIP"/>
    <property type="match status" value="1"/>
</dbReference>
<sequence length="416" mass="45258">MHSILLFFPTNSSPLVNHQQPPGSLVVLPGMNPQNPEEPSPPSRGRLSDKNRHIFICTTGEYVGTFLFLFFAFAATQVANNLRGTKPMDIGTLMYIALAFSSSLAITVWVFFRISGGHFNPAVTFAMGIIGAIGWVKALLFISAQILGAITAAALVSGLFPGPLSVNTTLSKDTSIVRGFFIETFLTFMLLLTIFMLAAEKHRATFIAPLGIGLSLFIAELAGIYFTGGSLNPARSFGPAVVTGVWPRYHWIYWLGPLLGAAMAAGFYQLMKILKYETANPGADSNGLEDHSGPALGKSPTRYQTGQTHLHDNDGTNEHDAVIKILQLGKRQPTKIHRQAMPSLYDTISTTTDCIEKPTAPTPVYMHNLDGHRSETINHPDDRPRAHHKRSSPQHETASDSSYRHGPNAESASSES</sequence>
<proteinExistence type="inferred from homology"/>
<keyword evidence="14" id="KW-1185">Reference proteome</keyword>
<keyword evidence="8 12" id="KW-0472">Membrane</keyword>
<dbReference type="FunFam" id="1.20.1080.10:FF:000014">
    <property type="entry name" value="Aquaporin 1"/>
    <property type="match status" value="1"/>
</dbReference>
<dbReference type="InterPro" id="IPR000425">
    <property type="entry name" value="MIP"/>
</dbReference>
<evidence type="ECO:0000256" key="3">
    <source>
        <dbReference type="ARBA" id="ARBA00022448"/>
    </source>
</evidence>
<feature type="region of interest" description="Disordered" evidence="11">
    <location>
        <begin position="28"/>
        <end position="47"/>
    </location>
</feature>
<evidence type="ECO:0000256" key="2">
    <source>
        <dbReference type="ARBA" id="ARBA00006175"/>
    </source>
</evidence>
<keyword evidence="6" id="KW-0677">Repeat</keyword>
<dbReference type="InterPro" id="IPR023271">
    <property type="entry name" value="Aquaporin-like"/>
</dbReference>
<dbReference type="SUPFAM" id="SSF81338">
    <property type="entry name" value="Aquaporin-like"/>
    <property type="match status" value="1"/>
</dbReference>
<dbReference type="OrthoDB" id="3222at2759"/>
<comment type="similarity">
    <text evidence="2 10">Belongs to the MIP/aquaporin (TC 1.A.8) family.</text>
</comment>
<dbReference type="AlphaFoldDB" id="A0A3M7M4R1"/>
<evidence type="ECO:0000256" key="11">
    <source>
        <dbReference type="SAM" id="MobiDB-lite"/>
    </source>
</evidence>
<protein>
    <submittedName>
        <fullName evidence="13">Aquaporin</fullName>
    </submittedName>
</protein>
<keyword evidence="4" id="KW-1003">Cell membrane</keyword>
<reference evidence="13 14" key="1">
    <citation type="journal article" date="2014" name="PLoS ONE">
        <title>De novo Genome Assembly of the Fungal Plant Pathogen Pyrenophora semeniperda.</title>
        <authorList>
            <person name="Soliai M.M."/>
            <person name="Meyer S.E."/>
            <person name="Udall J.A."/>
            <person name="Elzinga D.E."/>
            <person name="Hermansen R.A."/>
            <person name="Bodily P.M."/>
            <person name="Hart A.A."/>
            <person name="Coleman C.E."/>
        </authorList>
    </citation>
    <scope>NUCLEOTIDE SEQUENCE [LARGE SCALE GENOMIC DNA]</scope>
    <source>
        <strain evidence="13 14">CCB06</strain>
        <tissue evidence="13">Mycelium</tissue>
    </source>
</reference>
<dbReference type="InterPro" id="IPR034294">
    <property type="entry name" value="Aquaporin_transptr"/>
</dbReference>
<feature type="region of interest" description="Disordered" evidence="11">
    <location>
        <begin position="283"/>
        <end position="317"/>
    </location>
</feature>
<feature type="transmembrane region" description="Helical" evidence="12">
    <location>
        <begin position="124"/>
        <end position="156"/>
    </location>
</feature>
<keyword evidence="5 10" id="KW-0812">Transmembrane</keyword>
<evidence type="ECO:0000256" key="9">
    <source>
        <dbReference type="ARBA" id="ARBA00034651"/>
    </source>
</evidence>
<dbReference type="InterPro" id="IPR022357">
    <property type="entry name" value="MIP_CS"/>
</dbReference>
<evidence type="ECO:0000256" key="6">
    <source>
        <dbReference type="ARBA" id="ARBA00022737"/>
    </source>
</evidence>
<dbReference type="PROSITE" id="PS00221">
    <property type="entry name" value="MIP"/>
    <property type="match status" value="1"/>
</dbReference>
<keyword evidence="7 12" id="KW-1133">Transmembrane helix</keyword>
<dbReference type="PRINTS" id="PR00783">
    <property type="entry name" value="MINTRINSICP"/>
</dbReference>
<feature type="region of interest" description="Disordered" evidence="11">
    <location>
        <begin position="356"/>
        <end position="416"/>
    </location>
</feature>
<evidence type="ECO:0000256" key="7">
    <source>
        <dbReference type="ARBA" id="ARBA00022989"/>
    </source>
</evidence>
<dbReference type="Proteomes" id="UP000265663">
    <property type="component" value="Unassembled WGS sequence"/>
</dbReference>
<dbReference type="PANTHER" id="PTHR19139">
    <property type="entry name" value="AQUAPORIN TRANSPORTER"/>
    <property type="match status" value="1"/>
</dbReference>
<evidence type="ECO:0000313" key="13">
    <source>
        <dbReference type="EMBL" id="RMZ69380.1"/>
    </source>
</evidence>
<accession>A0A3M7M4R1</accession>
<organism evidence="13 14">
    <name type="scientific">Pyrenophora seminiperda CCB06</name>
    <dbReference type="NCBI Taxonomy" id="1302712"/>
    <lineage>
        <taxon>Eukaryota</taxon>
        <taxon>Fungi</taxon>
        <taxon>Dikarya</taxon>
        <taxon>Ascomycota</taxon>
        <taxon>Pezizomycotina</taxon>
        <taxon>Dothideomycetes</taxon>
        <taxon>Pleosporomycetidae</taxon>
        <taxon>Pleosporales</taxon>
        <taxon>Pleosporineae</taxon>
        <taxon>Pleosporaceae</taxon>
        <taxon>Pyrenophora</taxon>
    </lineage>
</organism>
<dbReference type="PANTHER" id="PTHR19139:SF199">
    <property type="entry name" value="MIP17260P"/>
    <property type="match status" value="1"/>
</dbReference>
<evidence type="ECO:0000256" key="8">
    <source>
        <dbReference type="ARBA" id="ARBA00023136"/>
    </source>
</evidence>
<evidence type="ECO:0000256" key="1">
    <source>
        <dbReference type="ARBA" id="ARBA00004651"/>
    </source>
</evidence>
<dbReference type="GO" id="GO:0005886">
    <property type="term" value="C:plasma membrane"/>
    <property type="evidence" value="ECO:0007669"/>
    <property type="project" value="UniProtKB-SubCell"/>
</dbReference>
<evidence type="ECO:0000256" key="10">
    <source>
        <dbReference type="RuleBase" id="RU000477"/>
    </source>
</evidence>
<evidence type="ECO:0000256" key="4">
    <source>
        <dbReference type="ARBA" id="ARBA00022475"/>
    </source>
</evidence>
<feature type="transmembrane region" description="Helical" evidence="12">
    <location>
        <begin position="54"/>
        <end position="73"/>
    </location>
</feature>
<dbReference type="NCBIfam" id="TIGR00861">
    <property type="entry name" value="MIP"/>
    <property type="match status" value="1"/>
</dbReference>
<keyword evidence="3 10" id="KW-0813">Transport</keyword>
<name>A0A3M7M4R1_9PLEO</name>
<feature type="transmembrane region" description="Helical" evidence="12">
    <location>
        <begin position="93"/>
        <end position="112"/>
    </location>
</feature>
<evidence type="ECO:0000256" key="5">
    <source>
        <dbReference type="ARBA" id="ARBA00022692"/>
    </source>
</evidence>
<feature type="transmembrane region" description="Helical" evidence="12">
    <location>
        <begin position="206"/>
        <end position="231"/>
    </location>
</feature>
<feature type="transmembrane region" description="Helical" evidence="12">
    <location>
        <begin position="251"/>
        <end position="270"/>
    </location>
</feature>
<evidence type="ECO:0000313" key="14">
    <source>
        <dbReference type="Proteomes" id="UP000265663"/>
    </source>
</evidence>
<dbReference type="GO" id="GO:0015250">
    <property type="term" value="F:water channel activity"/>
    <property type="evidence" value="ECO:0007669"/>
    <property type="project" value="TreeGrafter"/>
</dbReference>
<comment type="catalytic activity">
    <reaction evidence="9">
        <text>H2O(in) = H2O(out)</text>
        <dbReference type="Rhea" id="RHEA:29667"/>
        <dbReference type="ChEBI" id="CHEBI:15377"/>
    </reaction>
</comment>